<reference evidence="1 2" key="1">
    <citation type="submission" date="2023-07" db="EMBL/GenBank/DDBJ databases">
        <title>Genomic Encyclopedia of Type Strains, Phase IV (KMG-IV): sequencing the most valuable type-strain genomes for metagenomic binning, comparative biology and taxonomic classification.</title>
        <authorList>
            <person name="Goeker M."/>
        </authorList>
    </citation>
    <scope>NUCLEOTIDE SEQUENCE [LARGE SCALE GENOMIC DNA]</scope>
    <source>
        <strain evidence="1 2">DSM 23837</strain>
    </source>
</reference>
<evidence type="ECO:0000313" key="2">
    <source>
        <dbReference type="Proteomes" id="UP001223586"/>
    </source>
</evidence>
<sequence length="47" mass="5649">MIHRYPDKFYAYVGNGQMVNPMEGIKISHKWLKQKAEQTNHKKLLYL</sequence>
<evidence type="ECO:0000313" key="1">
    <source>
        <dbReference type="EMBL" id="MDQ0177417.1"/>
    </source>
</evidence>
<dbReference type="EMBL" id="JAUSTT010000022">
    <property type="protein sequence ID" value="MDQ0177417.1"/>
    <property type="molecule type" value="Genomic_DNA"/>
</dbReference>
<proteinExistence type="predicted"/>
<name>A0ABT9WW28_9BACI</name>
<organism evidence="1 2">
    <name type="scientific">Bacillus chungangensis</name>
    <dbReference type="NCBI Taxonomy" id="587633"/>
    <lineage>
        <taxon>Bacteria</taxon>
        <taxon>Bacillati</taxon>
        <taxon>Bacillota</taxon>
        <taxon>Bacilli</taxon>
        <taxon>Bacillales</taxon>
        <taxon>Bacillaceae</taxon>
        <taxon>Bacillus</taxon>
    </lineage>
</organism>
<gene>
    <name evidence="1" type="ORF">J2S08_003297</name>
</gene>
<dbReference type="Proteomes" id="UP001223586">
    <property type="component" value="Unassembled WGS sequence"/>
</dbReference>
<accession>A0ABT9WW28</accession>
<protein>
    <submittedName>
        <fullName evidence="1">Uncharacterized protein</fullName>
    </submittedName>
</protein>
<comment type="caution">
    <text evidence="1">The sequence shown here is derived from an EMBL/GenBank/DDBJ whole genome shotgun (WGS) entry which is preliminary data.</text>
</comment>
<keyword evidence="2" id="KW-1185">Reference proteome</keyword>